<comment type="similarity">
    <text evidence="1">Belongs to the beta-class carbonic anhydrase family.</text>
</comment>
<dbReference type="Pfam" id="PF00484">
    <property type="entry name" value="Pro_CA"/>
    <property type="match status" value="1"/>
</dbReference>
<dbReference type="GO" id="GO:0008270">
    <property type="term" value="F:zinc ion binding"/>
    <property type="evidence" value="ECO:0007669"/>
    <property type="project" value="InterPro"/>
</dbReference>
<accession>A0A1Q2M329</accession>
<keyword evidence="3" id="KW-0862">Zinc</keyword>
<dbReference type="AlphaFoldDB" id="A0A1Q2M329"/>
<dbReference type="EMBL" id="CP019650">
    <property type="protein sequence ID" value="AQQ67123.1"/>
    <property type="molecule type" value="Genomic_DNA"/>
</dbReference>
<evidence type="ECO:0000256" key="3">
    <source>
        <dbReference type="PIRSR" id="PIRSR601765-1"/>
    </source>
</evidence>
<proteinExistence type="inferred from homology"/>
<feature type="binding site" evidence="3">
    <location>
        <position position="173"/>
    </location>
    <ligand>
        <name>Zn(2+)</name>
        <dbReference type="ChEBI" id="CHEBI:29105"/>
    </ligand>
</feature>
<dbReference type="PANTHER" id="PTHR11002:SF79">
    <property type="entry name" value="CARBONIC ANHYDRASE 2"/>
    <property type="match status" value="1"/>
</dbReference>
<feature type="binding site" evidence="3">
    <location>
        <position position="117"/>
    </location>
    <ligand>
        <name>Zn(2+)</name>
        <dbReference type="ChEBI" id="CHEBI:29105"/>
    </ligand>
</feature>
<protein>
    <submittedName>
        <fullName evidence="5">Carbonic anhydrase</fullName>
    </submittedName>
</protein>
<dbReference type="Gene3D" id="3.40.1050.10">
    <property type="entry name" value="Carbonic anhydrase"/>
    <property type="match status" value="1"/>
</dbReference>
<dbReference type="InterPro" id="IPR006311">
    <property type="entry name" value="TAT_signal"/>
</dbReference>
<evidence type="ECO:0000256" key="1">
    <source>
        <dbReference type="ARBA" id="ARBA00006217"/>
    </source>
</evidence>
<dbReference type="PANTHER" id="PTHR11002">
    <property type="entry name" value="CARBONIC ANHYDRASE"/>
    <property type="match status" value="1"/>
</dbReference>
<name>A0A1Q2M329_9GAMM</name>
<keyword evidence="3" id="KW-0479">Metal-binding</keyword>
<dbReference type="NCBIfam" id="NF011765">
    <property type="entry name" value="PRK15219.1"/>
    <property type="match status" value="1"/>
</dbReference>
<feature type="compositionally biased region" description="Polar residues" evidence="4">
    <location>
        <begin position="8"/>
        <end position="29"/>
    </location>
</feature>
<dbReference type="SUPFAM" id="SSF53056">
    <property type="entry name" value="beta-carbonic anhydrase, cab"/>
    <property type="match status" value="1"/>
</dbReference>
<dbReference type="NCBIfam" id="TIGR01409">
    <property type="entry name" value="TAT_signal_seq"/>
    <property type="match status" value="1"/>
</dbReference>
<comment type="cofactor">
    <cofactor evidence="3">
        <name>Zn(2+)</name>
        <dbReference type="ChEBI" id="CHEBI:29105"/>
    </cofactor>
    <text evidence="3">Binds 1 zinc ion per subunit.</text>
</comment>
<dbReference type="CDD" id="cd03378">
    <property type="entry name" value="beta_CA_cladeC"/>
    <property type="match status" value="1"/>
</dbReference>
<gene>
    <name evidence="5" type="ORF">Mag101_05290</name>
</gene>
<dbReference type="SMART" id="SM00947">
    <property type="entry name" value="Pro_CA"/>
    <property type="match status" value="1"/>
</dbReference>
<keyword evidence="2" id="KW-0732">Signal</keyword>
<feature type="region of interest" description="Disordered" evidence="4">
    <location>
        <begin position="1"/>
        <end position="29"/>
    </location>
</feature>
<evidence type="ECO:0000313" key="6">
    <source>
        <dbReference type="Proteomes" id="UP000188219"/>
    </source>
</evidence>
<sequence length="265" mass="27757">MCDELLQSGETSRATQSPSEASGTGQGTSRRQLLKGAFSASVAGLAAGAGLMGFSNVSFAGALTKEQRDGMSPDDIVKMMEDGNKRFRAGKMKQHDYVSQQRATASGQYPAAAILSCIDSRTPAEILLDLGLGDAFNARVAGNICNDDVIGSLEFACAAAGSKVILVMGHSACGAVKGAIDNVKLGKLTGLLSKIQPAVAATKYDGDRTSKNAEFVDQVAENNVRQSIKEIREGSETLANLEKEGKIKVVGAMYNLGDGRLEFVD</sequence>
<evidence type="ECO:0000313" key="5">
    <source>
        <dbReference type="EMBL" id="AQQ67123.1"/>
    </source>
</evidence>
<evidence type="ECO:0000256" key="2">
    <source>
        <dbReference type="ARBA" id="ARBA00022729"/>
    </source>
</evidence>
<dbReference type="STRING" id="260552.Mag101_05290"/>
<dbReference type="Proteomes" id="UP000188219">
    <property type="component" value="Chromosome"/>
</dbReference>
<evidence type="ECO:0000256" key="4">
    <source>
        <dbReference type="SAM" id="MobiDB-lite"/>
    </source>
</evidence>
<reference evidence="5" key="1">
    <citation type="submission" date="2017-02" db="EMBL/GenBank/DDBJ databases">
        <title>Genome of Microbulbifer agarilyticus GP101.</title>
        <authorList>
            <person name="Jung J."/>
            <person name="Bae S.S."/>
            <person name="Baek K."/>
        </authorList>
    </citation>
    <scope>NUCLEOTIDE SEQUENCE [LARGE SCALE GENOMIC DNA]</scope>
    <source>
        <strain evidence="5">GP101</strain>
    </source>
</reference>
<feature type="binding site" evidence="3">
    <location>
        <position position="170"/>
    </location>
    <ligand>
        <name>Zn(2+)</name>
        <dbReference type="ChEBI" id="CHEBI:29105"/>
    </ligand>
</feature>
<dbReference type="GO" id="GO:0004089">
    <property type="term" value="F:carbonate dehydratase activity"/>
    <property type="evidence" value="ECO:0007669"/>
    <property type="project" value="InterPro"/>
</dbReference>
<dbReference type="PROSITE" id="PS51318">
    <property type="entry name" value="TAT"/>
    <property type="match status" value="1"/>
</dbReference>
<dbReference type="OrthoDB" id="9797527at2"/>
<dbReference type="KEGG" id="maga:Mag101_05290"/>
<organism evidence="5 6">
    <name type="scientific">Microbulbifer agarilyticus</name>
    <dbReference type="NCBI Taxonomy" id="260552"/>
    <lineage>
        <taxon>Bacteria</taxon>
        <taxon>Pseudomonadati</taxon>
        <taxon>Pseudomonadota</taxon>
        <taxon>Gammaproteobacteria</taxon>
        <taxon>Cellvibrionales</taxon>
        <taxon>Microbulbiferaceae</taxon>
        <taxon>Microbulbifer</taxon>
    </lineage>
</organism>
<dbReference type="InterPro" id="IPR001765">
    <property type="entry name" value="Carbonic_anhydrase"/>
</dbReference>
<dbReference type="InterPro" id="IPR019546">
    <property type="entry name" value="TAT_signal_bac_arc"/>
</dbReference>
<feature type="binding site" evidence="3">
    <location>
        <position position="119"/>
    </location>
    <ligand>
        <name>Zn(2+)</name>
        <dbReference type="ChEBI" id="CHEBI:29105"/>
    </ligand>
</feature>
<keyword evidence="6" id="KW-1185">Reference proteome</keyword>
<dbReference type="InterPro" id="IPR036874">
    <property type="entry name" value="Carbonic_anhydrase_sf"/>
</dbReference>